<evidence type="ECO:0000313" key="7">
    <source>
        <dbReference type="EMBL" id="KAF2173947.1"/>
    </source>
</evidence>
<dbReference type="InterPro" id="IPR036396">
    <property type="entry name" value="Cyt_P450_sf"/>
</dbReference>
<evidence type="ECO:0000256" key="3">
    <source>
        <dbReference type="ARBA" id="ARBA00023004"/>
    </source>
</evidence>
<dbReference type="EMBL" id="ML993579">
    <property type="protein sequence ID" value="KAF2173947.1"/>
    <property type="molecule type" value="Genomic_DNA"/>
</dbReference>
<keyword evidence="8" id="KW-1185">Reference proteome</keyword>
<feature type="binding site" description="axial binding residue" evidence="4">
    <location>
        <position position="412"/>
    </location>
    <ligand>
        <name>heme</name>
        <dbReference type="ChEBI" id="CHEBI:30413"/>
    </ligand>
    <ligandPart>
        <name>Fe</name>
        <dbReference type="ChEBI" id="CHEBI:18248"/>
    </ligandPart>
</feature>
<dbReference type="PRINTS" id="PR00463">
    <property type="entry name" value="EP450I"/>
</dbReference>
<protein>
    <recommendedName>
        <fullName evidence="9">Cytochrome P450</fullName>
    </recommendedName>
</protein>
<proteinExistence type="inferred from homology"/>
<evidence type="ECO:0000256" key="6">
    <source>
        <dbReference type="SAM" id="MobiDB-lite"/>
    </source>
</evidence>
<dbReference type="InterPro" id="IPR002401">
    <property type="entry name" value="Cyt_P450_E_grp-I"/>
</dbReference>
<keyword evidence="3 4" id="KW-0408">Iron</keyword>
<dbReference type="AlphaFoldDB" id="A0A6A6D3J3"/>
<evidence type="ECO:0000313" key="8">
    <source>
        <dbReference type="Proteomes" id="UP000799537"/>
    </source>
</evidence>
<evidence type="ECO:0008006" key="9">
    <source>
        <dbReference type="Google" id="ProtNLM"/>
    </source>
</evidence>
<dbReference type="PROSITE" id="PS00086">
    <property type="entry name" value="CYTOCHROME_P450"/>
    <property type="match status" value="1"/>
</dbReference>
<dbReference type="GO" id="GO:0020037">
    <property type="term" value="F:heme binding"/>
    <property type="evidence" value="ECO:0007669"/>
    <property type="project" value="InterPro"/>
</dbReference>
<dbReference type="InterPro" id="IPR017972">
    <property type="entry name" value="Cyt_P450_CS"/>
</dbReference>
<dbReference type="GeneID" id="54556812"/>
<dbReference type="InterPro" id="IPR001128">
    <property type="entry name" value="Cyt_P450"/>
</dbReference>
<name>A0A6A6D3J3_ZASCE</name>
<dbReference type="Pfam" id="PF00067">
    <property type="entry name" value="p450"/>
    <property type="match status" value="1"/>
</dbReference>
<gene>
    <name evidence="7" type="ORF">M409DRAFT_16217</name>
</gene>
<dbReference type="GO" id="GO:0005506">
    <property type="term" value="F:iron ion binding"/>
    <property type="evidence" value="ECO:0007669"/>
    <property type="project" value="InterPro"/>
</dbReference>
<evidence type="ECO:0000256" key="1">
    <source>
        <dbReference type="ARBA" id="ARBA00001971"/>
    </source>
</evidence>
<dbReference type="RefSeq" id="XP_033674836.1">
    <property type="nucleotide sequence ID" value="XM_033803540.1"/>
</dbReference>
<dbReference type="OrthoDB" id="1470350at2759"/>
<dbReference type="Gene3D" id="1.10.630.10">
    <property type="entry name" value="Cytochrome P450"/>
    <property type="match status" value="1"/>
</dbReference>
<organism evidence="7 8">
    <name type="scientific">Zasmidium cellare ATCC 36951</name>
    <dbReference type="NCBI Taxonomy" id="1080233"/>
    <lineage>
        <taxon>Eukaryota</taxon>
        <taxon>Fungi</taxon>
        <taxon>Dikarya</taxon>
        <taxon>Ascomycota</taxon>
        <taxon>Pezizomycotina</taxon>
        <taxon>Dothideomycetes</taxon>
        <taxon>Dothideomycetidae</taxon>
        <taxon>Mycosphaerellales</taxon>
        <taxon>Mycosphaerellaceae</taxon>
        <taxon>Zasmidium</taxon>
    </lineage>
</organism>
<sequence>MAYIGNRLLSGPLRSIPGPLPCKVIPGWIAYHAFRDTLQKAVLQAHEKYVDVVCVSPNTVLARTPEAITKVLGYGSNHLAKSSDYRALVFHTPSVFSEIDKQAHTRKRRIAAQAYSMNNIAKMEGLISSNVDRLLQVFETYAASGIPIDLCEWFRYYAFDVIGDLAFGETFDMLARGSEGEFASQISEGIEYTFVLFLCLLFFGHCAASWRDGGSQASPVPQPVLISSRWNKFIDQGSDGRPDILSALLDAKDPETGDSIKLPDLATNASTNVVAGSDTLTIALTSVLYYLLSNSPVLQKLTAELDNAISNKTLAVKDVLVLPYLDACVKEAMRLNAPFGGPMPRVSPTGGVEISKQHIPEGTIICVMHDAVHMDERVFQQPGIFNPDRWLLDKTEDMERCFLGFSTGPRSCLGKNIALLEMKMLLIQLLTRHQVATADNGTSDEEERTASRKLEGSTPGMQTQEPVKSKFEK</sequence>
<evidence type="ECO:0000256" key="4">
    <source>
        <dbReference type="PIRSR" id="PIRSR602401-1"/>
    </source>
</evidence>
<keyword evidence="5" id="KW-0560">Oxidoreductase</keyword>
<feature type="region of interest" description="Disordered" evidence="6">
    <location>
        <begin position="436"/>
        <end position="473"/>
    </location>
</feature>
<keyword evidence="2 4" id="KW-0479">Metal-binding</keyword>
<dbReference type="GO" id="GO:0016705">
    <property type="term" value="F:oxidoreductase activity, acting on paired donors, with incorporation or reduction of molecular oxygen"/>
    <property type="evidence" value="ECO:0007669"/>
    <property type="project" value="InterPro"/>
</dbReference>
<dbReference type="InterPro" id="IPR050121">
    <property type="entry name" value="Cytochrome_P450_monoxygenase"/>
</dbReference>
<comment type="cofactor">
    <cofactor evidence="1 4">
        <name>heme</name>
        <dbReference type="ChEBI" id="CHEBI:30413"/>
    </cofactor>
</comment>
<evidence type="ECO:0000256" key="2">
    <source>
        <dbReference type="ARBA" id="ARBA00022723"/>
    </source>
</evidence>
<dbReference type="GO" id="GO:0004497">
    <property type="term" value="F:monooxygenase activity"/>
    <property type="evidence" value="ECO:0007669"/>
    <property type="project" value="UniProtKB-KW"/>
</dbReference>
<dbReference type="PRINTS" id="PR00385">
    <property type="entry name" value="P450"/>
</dbReference>
<dbReference type="PANTHER" id="PTHR24305">
    <property type="entry name" value="CYTOCHROME P450"/>
    <property type="match status" value="1"/>
</dbReference>
<dbReference type="PANTHER" id="PTHR24305:SF108">
    <property type="entry name" value="P450, PUTATIVE (EUROFUNG)-RELATED"/>
    <property type="match status" value="1"/>
</dbReference>
<dbReference type="SUPFAM" id="SSF48264">
    <property type="entry name" value="Cytochrome P450"/>
    <property type="match status" value="1"/>
</dbReference>
<comment type="similarity">
    <text evidence="5">Belongs to the cytochrome P450 family.</text>
</comment>
<keyword evidence="5" id="KW-0503">Monooxygenase</keyword>
<evidence type="ECO:0000256" key="5">
    <source>
        <dbReference type="RuleBase" id="RU000461"/>
    </source>
</evidence>
<dbReference type="Proteomes" id="UP000799537">
    <property type="component" value="Unassembled WGS sequence"/>
</dbReference>
<accession>A0A6A6D3J3</accession>
<reference evidence="7" key="1">
    <citation type="journal article" date="2020" name="Stud. Mycol.">
        <title>101 Dothideomycetes genomes: a test case for predicting lifestyles and emergence of pathogens.</title>
        <authorList>
            <person name="Haridas S."/>
            <person name="Albert R."/>
            <person name="Binder M."/>
            <person name="Bloem J."/>
            <person name="Labutti K."/>
            <person name="Salamov A."/>
            <person name="Andreopoulos B."/>
            <person name="Baker S."/>
            <person name="Barry K."/>
            <person name="Bills G."/>
            <person name="Bluhm B."/>
            <person name="Cannon C."/>
            <person name="Castanera R."/>
            <person name="Culley D."/>
            <person name="Daum C."/>
            <person name="Ezra D."/>
            <person name="Gonzalez J."/>
            <person name="Henrissat B."/>
            <person name="Kuo A."/>
            <person name="Liang C."/>
            <person name="Lipzen A."/>
            <person name="Lutzoni F."/>
            <person name="Magnuson J."/>
            <person name="Mondo S."/>
            <person name="Nolan M."/>
            <person name="Ohm R."/>
            <person name="Pangilinan J."/>
            <person name="Park H.-J."/>
            <person name="Ramirez L."/>
            <person name="Alfaro M."/>
            <person name="Sun H."/>
            <person name="Tritt A."/>
            <person name="Yoshinaga Y."/>
            <person name="Zwiers L.-H."/>
            <person name="Turgeon B."/>
            <person name="Goodwin S."/>
            <person name="Spatafora J."/>
            <person name="Crous P."/>
            <person name="Grigoriev I."/>
        </authorList>
    </citation>
    <scope>NUCLEOTIDE SEQUENCE</scope>
    <source>
        <strain evidence="7">ATCC 36951</strain>
    </source>
</reference>
<keyword evidence="4 5" id="KW-0349">Heme</keyword>